<dbReference type="EMBL" id="JQ513383">
    <property type="protein sequence ID" value="AFA44710.1"/>
    <property type="molecule type" value="Genomic_DNA"/>
</dbReference>
<proteinExistence type="predicted"/>
<evidence type="ECO:0000313" key="2">
    <source>
        <dbReference type="Proteomes" id="UP000007524"/>
    </source>
</evidence>
<dbReference type="RefSeq" id="YP_007007592.1">
    <property type="nucleotide sequence ID" value="NC_019526.1"/>
</dbReference>
<accession>H6X4P4</accession>
<protein>
    <submittedName>
        <fullName evidence="1">Uncharacterized protein</fullName>
    </submittedName>
</protein>
<dbReference type="GeneID" id="14013025"/>
<keyword evidence="2" id="KW-1185">Reference proteome</keyword>
<gene>
    <name evidence="1" type="ORF">RaK2_00437</name>
</gene>
<dbReference type="KEGG" id="vg:14013025"/>
<name>H6X4P4_9CAUD</name>
<dbReference type="Proteomes" id="UP000007524">
    <property type="component" value="Segment"/>
</dbReference>
<sequence>MMLDIIGNLDIVNQIIQSAIDDIKKKEIEVRWNFLSSDIGYLVDISEPTKKQMVVQINALSNRQSLCKFYITKNGIILRYNNKLLFEYKNSTKTFITNLFDEPFYIDDLESTFFTQRCLNSFGSLDNIVFDYDIMTETLKKTQDLYYAYLVFTQKRENANTA</sequence>
<evidence type="ECO:0000313" key="1">
    <source>
        <dbReference type="EMBL" id="AFA44710.1"/>
    </source>
</evidence>
<reference evidence="1 2" key="1">
    <citation type="journal article" date="2012" name="J. Virol.">
        <title>Genome of Klebsiella sp.-Infecting Bacteriophage vB_KleM_RaK2.</title>
        <authorList>
            <person name="Simoliunas E."/>
            <person name="Kaliniene L."/>
            <person name="Truncaite L."/>
            <person name="Klausa V."/>
            <person name="Zajanckauskaite A."/>
            <person name="Meskys R."/>
        </authorList>
    </citation>
    <scope>NUCLEOTIDE SEQUENCE [LARGE SCALE GENOMIC DNA]</scope>
</reference>
<organism evidence="1 2">
    <name type="scientific">Klebsiella phage vB_KleM_RaK2</name>
    <dbReference type="NCBI Taxonomy" id="1147094"/>
    <lineage>
        <taxon>Viruses</taxon>
        <taxon>Duplodnaviria</taxon>
        <taxon>Heunggongvirae</taxon>
        <taxon>Uroviricota</taxon>
        <taxon>Caudoviricetes</taxon>
        <taxon>Alcyoneusvirus</taxon>
        <taxon>Alcyoneusvirus RaK2</taxon>
    </lineage>
</organism>